<dbReference type="GO" id="GO:0016020">
    <property type="term" value="C:membrane"/>
    <property type="evidence" value="ECO:0007669"/>
    <property type="project" value="InterPro"/>
</dbReference>
<dbReference type="AlphaFoldDB" id="A0A382LTR7"/>
<dbReference type="Pfam" id="PF04333">
    <property type="entry name" value="MlaA"/>
    <property type="match status" value="1"/>
</dbReference>
<keyword evidence="1" id="KW-0732">Signal</keyword>
<sequence length="93" mass="10155">MGRVLATLVVVGILANCSSTPPPEDYADENYSTNDPFEDINRVSFAFNQAVDSVLLEPLAEVYVGVVPQWGRDRVNDVLNNLGEPVNFANAML</sequence>
<dbReference type="GO" id="GO:0120010">
    <property type="term" value="P:intermembrane phospholipid transfer"/>
    <property type="evidence" value="ECO:0007669"/>
    <property type="project" value="TreeGrafter"/>
</dbReference>
<organism evidence="2">
    <name type="scientific">marine metagenome</name>
    <dbReference type="NCBI Taxonomy" id="408172"/>
    <lineage>
        <taxon>unclassified sequences</taxon>
        <taxon>metagenomes</taxon>
        <taxon>ecological metagenomes</taxon>
    </lineage>
</organism>
<reference evidence="2" key="1">
    <citation type="submission" date="2018-05" db="EMBL/GenBank/DDBJ databases">
        <authorList>
            <person name="Lanie J.A."/>
            <person name="Ng W.-L."/>
            <person name="Kazmierczak K.M."/>
            <person name="Andrzejewski T.M."/>
            <person name="Davidsen T.M."/>
            <person name="Wayne K.J."/>
            <person name="Tettelin H."/>
            <person name="Glass J.I."/>
            <person name="Rusch D."/>
            <person name="Podicherti R."/>
            <person name="Tsui H.-C.T."/>
            <person name="Winkler M.E."/>
        </authorList>
    </citation>
    <scope>NUCLEOTIDE SEQUENCE</scope>
</reference>
<dbReference type="PANTHER" id="PTHR30035:SF3">
    <property type="entry name" value="INTERMEMBRANE PHOSPHOLIPID TRANSPORT SYSTEM LIPOPROTEIN MLAA"/>
    <property type="match status" value="1"/>
</dbReference>
<dbReference type="EMBL" id="UINC01089174">
    <property type="protein sequence ID" value="SVC40038.1"/>
    <property type="molecule type" value="Genomic_DNA"/>
</dbReference>
<dbReference type="InterPro" id="IPR007428">
    <property type="entry name" value="MlaA"/>
</dbReference>
<protein>
    <recommendedName>
        <fullName evidence="3">VacJ family lipoprotein</fullName>
    </recommendedName>
</protein>
<evidence type="ECO:0000256" key="1">
    <source>
        <dbReference type="ARBA" id="ARBA00022729"/>
    </source>
</evidence>
<accession>A0A382LTR7</accession>
<evidence type="ECO:0000313" key="2">
    <source>
        <dbReference type="EMBL" id="SVC40038.1"/>
    </source>
</evidence>
<name>A0A382LTR7_9ZZZZ</name>
<dbReference type="PANTHER" id="PTHR30035">
    <property type="entry name" value="LIPOPROTEIN VACJ-RELATED"/>
    <property type="match status" value="1"/>
</dbReference>
<evidence type="ECO:0008006" key="3">
    <source>
        <dbReference type="Google" id="ProtNLM"/>
    </source>
</evidence>
<gene>
    <name evidence="2" type="ORF">METZ01_LOCUS292892</name>
</gene>
<dbReference type="PRINTS" id="PR01805">
    <property type="entry name" value="VACJLIPOPROT"/>
</dbReference>
<proteinExistence type="predicted"/>
<feature type="non-terminal residue" evidence="2">
    <location>
        <position position="93"/>
    </location>
</feature>